<feature type="transmembrane region" description="Helical" evidence="1">
    <location>
        <begin position="56"/>
        <end position="78"/>
    </location>
</feature>
<dbReference type="Proteomes" id="UP001193389">
    <property type="component" value="Chromosome"/>
</dbReference>
<evidence type="ECO:0000313" key="3">
    <source>
        <dbReference type="EMBL" id="BBE20652.1"/>
    </source>
</evidence>
<gene>
    <name evidence="3" type="ORF">AQPE_4846</name>
</gene>
<proteinExistence type="predicted"/>
<dbReference type="InterPro" id="IPR029062">
    <property type="entry name" value="Class_I_gatase-like"/>
</dbReference>
<keyword evidence="1" id="KW-1133">Transmembrane helix</keyword>
<feature type="transmembrane region" description="Helical" evidence="1">
    <location>
        <begin position="659"/>
        <end position="681"/>
    </location>
</feature>
<keyword evidence="4" id="KW-1185">Reference proteome</keyword>
<dbReference type="NCBIfam" id="TIGR02226">
    <property type="entry name" value="two_anch"/>
    <property type="match status" value="1"/>
</dbReference>
<dbReference type="RefSeq" id="WP_318348776.1">
    <property type="nucleotide sequence ID" value="NZ_AP018694.1"/>
</dbReference>
<dbReference type="EMBL" id="AP018694">
    <property type="protein sequence ID" value="BBE20652.1"/>
    <property type="molecule type" value="Genomic_DNA"/>
</dbReference>
<protein>
    <recommendedName>
        <fullName evidence="2">Aerotolerance regulator N-terminal domain-containing protein</fullName>
    </recommendedName>
</protein>
<dbReference type="InterPro" id="IPR011933">
    <property type="entry name" value="Double_TM_dom"/>
</dbReference>
<dbReference type="Pfam" id="PF07584">
    <property type="entry name" value="BatA"/>
    <property type="match status" value="1"/>
</dbReference>
<dbReference type="KEGG" id="anf:AQPE_4846"/>
<dbReference type="Gene3D" id="3.40.50.880">
    <property type="match status" value="1"/>
</dbReference>
<evidence type="ECO:0000256" key="1">
    <source>
        <dbReference type="SAM" id="Phobius"/>
    </source>
</evidence>
<accession>A0A5K7SG96</accession>
<keyword evidence="1" id="KW-0472">Membrane</keyword>
<dbReference type="PANTHER" id="PTHR37464">
    <property type="entry name" value="BLL2463 PROTEIN"/>
    <property type="match status" value="1"/>
</dbReference>
<reference evidence="3" key="1">
    <citation type="journal article" date="2020" name="Int. J. Syst. Evol. Microbiol.">
        <title>Aquipluma nitroreducens gen. nov. sp. nov., a novel facultatively anaerobic bacterium isolated from a freshwater lake.</title>
        <authorList>
            <person name="Watanabe M."/>
            <person name="Kojima H."/>
            <person name="Fukui M."/>
        </authorList>
    </citation>
    <scope>NUCLEOTIDE SEQUENCE</scope>
    <source>
        <strain evidence="3">MeG22</strain>
    </source>
</reference>
<dbReference type="InterPro" id="IPR024163">
    <property type="entry name" value="Aerotolerance_reg_N"/>
</dbReference>
<name>A0A5K7SG96_9BACT</name>
<keyword evidence="1" id="KW-0812">Transmembrane</keyword>
<evidence type="ECO:0000259" key="2">
    <source>
        <dbReference type="Pfam" id="PF07584"/>
    </source>
</evidence>
<organism evidence="3 4">
    <name type="scientific">Aquipluma nitroreducens</name>
    <dbReference type="NCBI Taxonomy" id="2010828"/>
    <lineage>
        <taxon>Bacteria</taxon>
        <taxon>Pseudomonadati</taxon>
        <taxon>Bacteroidota</taxon>
        <taxon>Bacteroidia</taxon>
        <taxon>Marinilabiliales</taxon>
        <taxon>Prolixibacteraceae</taxon>
        <taxon>Aquipluma</taxon>
    </lineage>
</organism>
<feature type="domain" description="Aerotolerance regulator N-terminal" evidence="2">
    <location>
        <begin position="1"/>
        <end position="76"/>
    </location>
</feature>
<evidence type="ECO:0000313" key="4">
    <source>
        <dbReference type="Proteomes" id="UP001193389"/>
    </source>
</evidence>
<dbReference type="SUPFAM" id="SSF52317">
    <property type="entry name" value="Class I glutamine amidotransferase-like"/>
    <property type="match status" value="1"/>
</dbReference>
<dbReference type="PANTHER" id="PTHR37464:SF1">
    <property type="entry name" value="BLL2463 PROTEIN"/>
    <property type="match status" value="1"/>
</dbReference>
<feature type="transmembrane region" description="Helical" evidence="1">
    <location>
        <begin position="6"/>
        <end position="26"/>
    </location>
</feature>
<sequence length="683" mass="77871">MSFLFPFFLLALLALTIPVIIHLFNFKRYKTLYFSNVSLLKRIKQESRKKSQLKQLLIMLARMLAIASLVIAFSKPYIPLGNRTSNASQQAVEIYIDNSFSMKAEGEKGQLLEQAKIKAIEIANSYPTGTQFLILTNDFNAGNQFSLNKEQFVRQVSEIKDCPRSPRFSDVYAQAIGGIPASVKKAEKTVYILSDFQKNSTNFNAVKTDSTVWTYLFPFQAGKTNNLLIDSCWFETPGRKIGQAEKLFVRIKNLSEQAYQNIPIRLTINDSLKAIANINIAASEESVQELNYTNNSQGIQLCKIELDDYPIIFDNSYYLSYQVRGKMRALGILNPQDNGSNYLKALFTDDELVGYDEVPENNVQISQLKNYQCIFLINNQNISSGLKSELTSFVERGGSLVIFPGKMKSYAEYDALFNSLNGKTIAGFDTVSMAISEINYNHDLYREVFKKQENEADLPVIKGFASYADQMQMPETSLLKFRNGKSALSMHSFGDGTVYTFAFPLDQSNFNFVRHIIFVPTVYNMVLYSGESQKYAYSTEGDEAVVLNQNPGSDELKVMNIQTKDEFKTSVRNHGTEKKQLLLDELPKEAGHYLVMNDNETIQSISYNYPRKESIPEFYSEEDLQKLIQSKEFKQFQVIESSNVNFSETLQDLSNGKQLWKYFIIAAIFFLFCEIAIIQFWKN</sequence>
<dbReference type="AlphaFoldDB" id="A0A5K7SG96"/>